<evidence type="ECO:0000259" key="9">
    <source>
        <dbReference type="Pfam" id="PF00593"/>
    </source>
</evidence>
<evidence type="ECO:0000256" key="2">
    <source>
        <dbReference type="ARBA" id="ARBA00022448"/>
    </source>
</evidence>
<comment type="similarity">
    <text evidence="8">Belongs to the TonB-dependent receptor family.</text>
</comment>
<comment type="subcellular location">
    <subcellularLocation>
        <location evidence="1 8">Cell outer membrane</location>
        <topology evidence="1 8">Multi-pass membrane protein</topology>
    </subcellularLocation>
</comment>
<keyword evidence="3 8" id="KW-1134">Transmembrane beta strand</keyword>
<dbReference type="InterPro" id="IPR000531">
    <property type="entry name" value="Beta-barrel_TonB"/>
</dbReference>
<keyword evidence="11" id="KW-0675">Receptor</keyword>
<dbReference type="Proteomes" id="UP000662747">
    <property type="component" value="Chromosome"/>
</dbReference>
<gene>
    <name evidence="11" type="ORF">JY651_15340</name>
</gene>
<proteinExistence type="inferred from homology"/>
<dbReference type="InterPro" id="IPR057601">
    <property type="entry name" value="Oar-like_b-barrel"/>
</dbReference>
<dbReference type="PROSITE" id="PS52016">
    <property type="entry name" value="TONB_DEPENDENT_REC_3"/>
    <property type="match status" value="1"/>
</dbReference>
<keyword evidence="12" id="KW-1185">Reference proteome</keyword>
<evidence type="ECO:0000259" key="10">
    <source>
        <dbReference type="Pfam" id="PF25183"/>
    </source>
</evidence>
<evidence type="ECO:0000313" key="12">
    <source>
        <dbReference type="Proteomes" id="UP000662747"/>
    </source>
</evidence>
<evidence type="ECO:0000256" key="6">
    <source>
        <dbReference type="ARBA" id="ARBA00023136"/>
    </source>
</evidence>
<dbReference type="SUPFAM" id="SSF56935">
    <property type="entry name" value="Porins"/>
    <property type="match status" value="1"/>
</dbReference>
<protein>
    <submittedName>
        <fullName evidence="11">TonB-dependent receptor</fullName>
    </submittedName>
</protein>
<evidence type="ECO:0000256" key="5">
    <source>
        <dbReference type="ARBA" id="ARBA00023077"/>
    </source>
</evidence>
<keyword evidence="4 8" id="KW-0812">Transmembrane</keyword>
<name>A0ABX7P6Z0_9BACT</name>
<dbReference type="Pfam" id="PF00593">
    <property type="entry name" value="TonB_dep_Rec_b-barrel"/>
    <property type="match status" value="1"/>
</dbReference>
<evidence type="ECO:0000313" key="11">
    <source>
        <dbReference type="EMBL" id="QSQ26219.1"/>
    </source>
</evidence>
<dbReference type="Pfam" id="PF25183">
    <property type="entry name" value="OMP_b-brl_4"/>
    <property type="match status" value="1"/>
</dbReference>
<dbReference type="EMBL" id="CP071090">
    <property type="protein sequence ID" value="QSQ26219.1"/>
    <property type="molecule type" value="Genomic_DNA"/>
</dbReference>
<feature type="domain" description="TonB-dependent transporter Oar-like beta-barrel" evidence="10">
    <location>
        <begin position="248"/>
        <end position="322"/>
    </location>
</feature>
<dbReference type="Gene3D" id="2.60.40.1120">
    <property type="entry name" value="Carboxypeptidase-like, regulatory domain"/>
    <property type="match status" value="1"/>
</dbReference>
<keyword evidence="5" id="KW-0798">TonB box</keyword>
<keyword evidence="2 8" id="KW-0813">Transport</keyword>
<evidence type="ECO:0000256" key="4">
    <source>
        <dbReference type="ARBA" id="ARBA00022692"/>
    </source>
</evidence>
<dbReference type="SUPFAM" id="SSF49452">
    <property type="entry name" value="Starch-binding domain-like"/>
    <property type="match status" value="1"/>
</dbReference>
<feature type="domain" description="TonB-dependent receptor-like beta-barrel" evidence="9">
    <location>
        <begin position="444"/>
        <end position="730"/>
    </location>
</feature>
<evidence type="ECO:0000256" key="1">
    <source>
        <dbReference type="ARBA" id="ARBA00004571"/>
    </source>
</evidence>
<dbReference type="InterPro" id="IPR039426">
    <property type="entry name" value="TonB-dep_rcpt-like"/>
</dbReference>
<evidence type="ECO:0000256" key="3">
    <source>
        <dbReference type="ARBA" id="ARBA00022452"/>
    </source>
</evidence>
<sequence>MADMLAARGRDSSMRVKVGLLAMVFLSASVAGAEASSVIVGTVRDAETKQPIPEVVITATSPSLQGEQTVVTDDQGQYWIQDLPPGTYTVRFERALFRPYARSDVPLKAGRTLRLEVLLVGDTDAEDDFGCVPPPVDVSSSTTGQDSVFYGKLDRVLGRSSDALGAVRAAEDFAPLVPDVMDVAGGLSINGASVFENDYQLDSLSVRDAVLGLHALSLSNELLVFTNVVTGGYLPQYAHATGGILNAVTPSGTNDLNGSVFAFWTPGLLEGRRESTGLAIQDALKHQGDFGATLSGPLLEDKLWFFAGVTPAMSRLERTPQTGSPDTSRTFDDARSLQALGKLTYLISQDHNVSLALITAPSVLEEGSVDSTLGALHYFGTFADKKVLVEVSAGWLSRRVTPREGEVSAADQYQVNANATWMAKWVAMHVMKAGVSSEWLVHERPGAKAPSQVFGGYVQDSAMFLNRFTLNVGARYDVQRLEEAGHGHVTTARLSPRVGLVIDPWANSQTKVFAQYGRFQGLIPLGLVDATEDVTLDPDLQPLASHELIAGFEHEVVANVALGATYTHRRLEDGLALVPRADESGVVLANPGSGLAADSPRAARNHDAVTVELHRIALSGWQGQISYTWSRLTGNYVSPFTEWTALEPERRLPLDRPHVVRAYASRELRFDRHRRWHADVGASYLGASGLLLEDAGKRTPWMQSLDVYLDLRYAPLESQEVTFRLDVFNVLNSQEPAQVAEHGTGLAPVRYQAPRQVRLGVRYDF</sequence>
<accession>A0ABX7P6Z0</accession>
<keyword evidence="6 8" id="KW-0472">Membrane</keyword>
<dbReference type="InterPro" id="IPR013784">
    <property type="entry name" value="Carb-bd-like_fold"/>
</dbReference>
<dbReference type="Gene3D" id="2.40.170.20">
    <property type="entry name" value="TonB-dependent receptor, beta-barrel domain"/>
    <property type="match status" value="1"/>
</dbReference>
<dbReference type="Pfam" id="PF13620">
    <property type="entry name" value="CarboxypepD_reg"/>
    <property type="match status" value="1"/>
</dbReference>
<reference evidence="11 12" key="1">
    <citation type="submission" date="2021-02" db="EMBL/GenBank/DDBJ databases">
        <title>De Novo genome assembly of isolated myxobacteria.</title>
        <authorList>
            <person name="Stevens D.C."/>
        </authorList>
    </citation>
    <scope>NUCLEOTIDE SEQUENCE [LARGE SCALE GENOMIC DNA]</scope>
    <source>
        <strain evidence="12">SCPEA02</strain>
    </source>
</reference>
<keyword evidence="7 8" id="KW-0998">Cell outer membrane</keyword>
<dbReference type="InterPro" id="IPR036942">
    <property type="entry name" value="Beta-barrel_TonB_sf"/>
</dbReference>
<evidence type="ECO:0000256" key="8">
    <source>
        <dbReference type="PROSITE-ProRule" id="PRU01360"/>
    </source>
</evidence>
<dbReference type="PANTHER" id="PTHR30069">
    <property type="entry name" value="TONB-DEPENDENT OUTER MEMBRANE RECEPTOR"/>
    <property type="match status" value="1"/>
</dbReference>
<dbReference type="PANTHER" id="PTHR30069:SF46">
    <property type="entry name" value="OAR PROTEIN"/>
    <property type="match status" value="1"/>
</dbReference>
<evidence type="ECO:0000256" key="7">
    <source>
        <dbReference type="ARBA" id="ARBA00023237"/>
    </source>
</evidence>
<organism evidence="11 12">
    <name type="scientific">Pyxidicoccus parkwayensis</name>
    <dbReference type="NCBI Taxonomy" id="2813578"/>
    <lineage>
        <taxon>Bacteria</taxon>
        <taxon>Pseudomonadati</taxon>
        <taxon>Myxococcota</taxon>
        <taxon>Myxococcia</taxon>
        <taxon>Myxococcales</taxon>
        <taxon>Cystobacterineae</taxon>
        <taxon>Myxococcaceae</taxon>
        <taxon>Pyxidicoccus</taxon>
    </lineage>
</organism>